<dbReference type="InterPro" id="IPR004089">
    <property type="entry name" value="MCPsignal_dom"/>
</dbReference>
<evidence type="ECO:0000259" key="13">
    <source>
        <dbReference type="PROSITE" id="PS50111"/>
    </source>
</evidence>
<dbReference type="Gene3D" id="3.30.450.20">
    <property type="entry name" value="PAS domain"/>
    <property type="match status" value="1"/>
</dbReference>
<sequence>MKINLPVTQQEHKYASGVRLVSTTDLNGVITFANADFCKVSGYSLNELVGQNHNMIRHPDMPPEAFADLWNTLKAGNSWIGVVKNRCKNGDHYWVDAYISPIYEGNQIVGYQSVRTKPSSRRIADAETIYQRLKAGKSVHATPRPFMHMKVMALAALAPLLSALGMQQLPGLAVLWLIAMPLVALALGWLSLAPIRRLQQMGLEIINNPLAQKIFTRHRDETGAAQLALYTYRARTRTILGRMDDTLAALRQVTEQLNEQVANNYQSLDRQENDLELIATAIHEMSASIREIDSSITENSQHIEGSSDVCLTGRSKIETSAEKIQQVCSQLHDTSTEVDKLSQASDKVDAVMDQIAGISEQTNLLALNAAIEAARAGEAGRGFAVVADEVRQLAARAQSSTEDIRQTLEQIRQIVKTVVSRMDTSESSVAESREQILHAIDSFRAIEQAFSGIGEREIQVAAAVSQQRMVAEEIDQRILSISHQAATTLEGARKATQALEELRSQSRQLESTIRAFNYV</sequence>
<keyword evidence="3" id="KW-0488">Methylation</keyword>
<evidence type="ECO:0000259" key="14">
    <source>
        <dbReference type="PROSITE" id="PS50112"/>
    </source>
</evidence>
<keyword evidence="9 11" id="KW-0807">Transducer</keyword>
<dbReference type="GO" id="GO:0005886">
    <property type="term" value="C:plasma membrane"/>
    <property type="evidence" value="ECO:0007669"/>
    <property type="project" value="UniProtKB-SubCell"/>
</dbReference>
<gene>
    <name evidence="15" type="ORF">SAMN02745752_00083</name>
</gene>
<keyword evidence="7 12" id="KW-1133">Transmembrane helix</keyword>
<dbReference type="PROSITE" id="PS50111">
    <property type="entry name" value="CHEMOTAXIS_TRANSDUC_2"/>
    <property type="match status" value="1"/>
</dbReference>
<evidence type="ECO:0000256" key="5">
    <source>
        <dbReference type="ARBA" id="ARBA00022519"/>
    </source>
</evidence>
<evidence type="ECO:0000256" key="4">
    <source>
        <dbReference type="ARBA" id="ARBA00022500"/>
    </source>
</evidence>
<dbReference type="GO" id="GO:0007165">
    <property type="term" value="P:signal transduction"/>
    <property type="evidence" value="ECO:0007669"/>
    <property type="project" value="UniProtKB-KW"/>
</dbReference>
<dbReference type="InterPro" id="IPR035965">
    <property type="entry name" value="PAS-like_dom_sf"/>
</dbReference>
<dbReference type="EMBL" id="FPJW01000001">
    <property type="protein sequence ID" value="SFW98632.1"/>
    <property type="molecule type" value="Genomic_DNA"/>
</dbReference>
<dbReference type="OrthoDB" id="5675566at2"/>
<evidence type="ECO:0000256" key="3">
    <source>
        <dbReference type="ARBA" id="ARBA00022481"/>
    </source>
</evidence>
<reference evidence="15 16" key="1">
    <citation type="submission" date="2016-11" db="EMBL/GenBank/DDBJ databases">
        <authorList>
            <person name="Jaros S."/>
            <person name="Januszkiewicz K."/>
            <person name="Wedrychowicz H."/>
        </authorList>
    </citation>
    <scope>NUCLEOTIDE SEQUENCE [LARGE SCALE GENOMIC DNA]</scope>
    <source>
        <strain evidence="15 16">DSM 21637</strain>
    </source>
</reference>
<evidence type="ECO:0000256" key="7">
    <source>
        <dbReference type="ARBA" id="ARBA00022989"/>
    </source>
</evidence>
<dbReference type="SMART" id="SM00086">
    <property type="entry name" value="PAC"/>
    <property type="match status" value="1"/>
</dbReference>
<proteinExistence type="inferred from homology"/>
<evidence type="ECO:0000256" key="9">
    <source>
        <dbReference type="ARBA" id="ARBA00023224"/>
    </source>
</evidence>
<dbReference type="InterPro" id="IPR001610">
    <property type="entry name" value="PAC"/>
</dbReference>
<evidence type="ECO:0000256" key="2">
    <source>
        <dbReference type="ARBA" id="ARBA00022475"/>
    </source>
</evidence>
<dbReference type="InterPro" id="IPR004090">
    <property type="entry name" value="Chemotax_Me-accpt_rcpt"/>
</dbReference>
<evidence type="ECO:0000256" key="6">
    <source>
        <dbReference type="ARBA" id="ARBA00022692"/>
    </source>
</evidence>
<dbReference type="STRING" id="1122209.SAMN02745752_00083"/>
<dbReference type="Pfam" id="PF08447">
    <property type="entry name" value="PAS_3"/>
    <property type="match status" value="1"/>
</dbReference>
<comment type="similarity">
    <text evidence="10">Belongs to the methyl-accepting chemotaxis (MCP) protein family.</text>
</comment>
<keyword evidence="16" id="KW-1185">Reference proteome</keyword>
<feature type="domain" description="Methyl-accepting transducer" evidence="13">
    <location>
        <begin position="246"/>
        <end position="482"/>
    </location>
</feature>
<evidence type="ECO:0000256" key="10">
    <source>
        <dbReference type="ARBA" id="ARBA00029447"/>
    </source>
</evidence>
<dbReference type="FunFam" id="1.10.287.950:FF:000001">
    <property type="entry name" value="Methyl-accepting chemotaxis sensory transducer"/>
    <property type="match status" value="1"/>
</dbReference>
<dbReference type="SMART" id="SM00283">
    <property type="entry name" value="MA"/>
    <property type="match status" value="1"/>
</dbReference>
<evidence type="ECO:0000313" key="16">
    <source>
        <dbReference type="Proteomes" id="UP000182350"/>
    </source>
</evidence>
<dbReference type="Proteomes" id="UP000182350">
    <property type="component" value="Unassembled WGS sequence"/>
</dbReference>
<feature type="transmembrane region" description="Helical" evidence="12">
    <location>
        <begin position="173"/>
        <end position="192"/>
    </location>
</feature>
<dbReference type="PRINTS" id="PR00260">
    <property type="entry name" value="CHEMTRNSDUCR"/>
</dbReference>
<dbReference type="NCBIfam" id="TIGR00229">
    <property type="entry name" value="sensory_box"/>
    <property type="match status" value="1"/>
</dbReference>
<organism evidence="15 16">
    <name type="scientific">Marinospirillum alkaliphilum DSM 21637</name>
    <dbReference type="NCBI Taxonomy" id="1122209"/>
    <lineage>
        <taxon>Bacteria</taxon>
        <taxon>Pseudomonadati</taxon>
        <taxon>Pseudomonadota</taxon>
        <taxon>Gammaproteobacteria</taxon>
        <taxon>Oceanospirillales</taxon>
        <taxon>Oceanospirillaceae</taxon>
        <taxon>Marinospirillum</taxon>
    </lineage>
</organism>
<dbReference type="CDD" id="cd00130">
    <property type="entry name" value="PAS"/>
    <property type="match status" value="1"/>
</dbReference>
<dbReference type="PROSITE" id="PS50112">
    <property type="entry name" value="PAS"/>
    <property type="match status" value="1"/>
</dbReference>
<dbReference type="GO" id="GO:0004888">
    <property type="term" value="F:transmembrane signaling receptor activity"/>
    <property type="evidence" value="ECO:0007669"/>
    <property type="project" value="InterPro"/>
</dbReference>
<evidence type="ECO:0000256" key="11">
    <source>
        <dbReference type="PROSITE-ProRule" id="PRU00284"/>
    </source>
</evidence>
<keyword evidence="8 12" id="KW-0472">Membrane</keyword>
<evidence type="ECO:0000256" key="12">
    <source>
        <dbReference type="SAM" id="Phobius"/>
    </source>
</evidence>
<dbReference type="Pfam" id="PF00015">
    <property type="entry name" value="MCPsignal"/>
    <property type="match status" value="1"/>
</dbReference>
<feature type="domain" description="PAS" evidence="14">
    <location>
        <begin position="25"/>
        <end position="76"/>
    </location>
</feature>
<accession>A0A1K1TDI7</accession>
<dbReference type="RefSeq" id="WP_072324354.1">
    <property type="nucleotide sequence ID" value="NZ_FPJW01000001.1"/>
</dbReference>
<dbReference type="GO" id="GO:0052131">
    <property type="term" value="P:positive aerotaxis"/>
    <property type="evidence" value="ECO:0007669"/>
    <property type="project" value="UniProtKB-ARBA"/>
</dbReference>
<dbReference type="SUPFAM" id="SSF58104">
    <property type="entry name" value="Methyl-accepting chemotaxis protein (MCP) signaling domain"/>
    <property type="match status" value="1"/>
</dbReference>
<keyword evidence="4" id="KW-0145">Chemotaxis</keyword>
<evidence type="ECO:0000256" key="8">
    <source>
        <dbReference type="ARBA" id="ARBA00023136"/>
    </source>
</evidence>
<dbReference type="InterPro" id="IPR000014">
    <property type="entry name" value="PAS"/>
</dbReference>
<evidence type="ECO:0000313" key="15">
    <source>
        <dbReference type="EMBL" id="SFW98632.1"/>
    </source>
</evidence>
<dbReference type="SUPFAM" id="SSF55785">
    <property type="entry name" value="PYP-like sensor domain (PAS domain)"/>
    <property type="match status" value="1"/>
</dbReference>
<keyword evidence="6 12" id="KW-0812">Transmembrane</keyword>
<keyword evidence="2" id="KW-1003">Cell membrane</keyword>
<dbReference type="PANTHER" id="PTHR32089">
    <property type="entry name" value="METHYL-ACCEPTING CHEMOTAXIS PROTEIN MCPB"/>
    <property type="match status" value="1"/>
</dbReference>
<evidence type="ECO:0000256" key="1">
    <source>
        <dbReference type="ARBA" id="ARBA00004429"/>
    </source>
</evidence>
<dbReference type="PANTHER" id="PTHR32089:SF52">
    <property type="entry name" value="CHEMOTAXIS SIGNAL TRANSDUCTION SYSTEM METHYL ACCEPTING SENSORY TRANSDUCER WITH PAS SENSORY DOMAIN"/>
    <property type="match status" value="1"/>
</dbReference>
<keyword evidence="5" id="KW-0997">Cell inner membrane</keyword>
<dbReference type="AlphaFoldDB" id="A0A1K1TDI7"/>
<dbReference type="InterPro" id="IPR013655">
    <property type="entry name" value="PAS_fold_3"/>
</dbReference>
<protein>
    <submittedName>
        <fullName evidence="15">Methyl-accepting chemotaxis sensory transducer with Pas/Pac sensor</fullName>
    </submittedName>
</protein>
<dbReference type="FunFam" id="3.30.450.20:FF:000046">
    <property type="entry name" value="Aerotaxis sensor receptor"/>
    <property type="match status" value="1"/>
</dbReference>
<comment type="subcellular location">
    <subcellularLocation>
        <location evidence="1">Cell inner membrane</location>
        <topology evidence="1">Multi-pass membrane protein</topology>
    </subcellularLocation>
</comment>
<name>A0A1K1TDI7_9GAMM</name>
<dbReference type="Gene3D" id="1.10.287.950">
    <property type="entry name" value="Methyl-accepting chemotaxis protein"/>
    <property type="match status" value="1"/>
</dbReference>